<dbReference type="GO" id="GO:0005576">
    <property type="term" value="C:extracellular region"/>
    <property type="evidence" value="ECO:0007669"/>
    <property type="project" value="UniProtKB-SubCell"/>
</dbReference>
<keyword evidence="4" id="KW-0339">Growth factor</keyword>
<dbReference type="GO" id="GO:0008083">
    <property type="term" value="F:growth factor activity"/>
    <property type="evidence" value="ECO:0007669"/>
    <property type="project" value="UniProtKB-KW"/>
</dbReference>
<dbReference type="GO" id="GO:0005125">
    <property type="term" value="F:cytokine activity"/>
    <property type="evidence" value="ECO:0007669"/>
    <property type="project" value="InterPro"/>
</dbReference>
<dbReference type="PANTHER" id="PTHR10511:SF2">
    <property type="entry name" value="GRANULOCYTE COLONY-STIMULATING FACTOR"/>
    <property type="match status" value="1"/>
</dbReference>
<evidence type="ECO:0000313" key="8">
    <source>
        <dbReference type="Proteomes" id="UP000694559"/>
    </source>
</evidence>
<comment type="subcellular location">
    <subcellularLocation>
        <location evidence="1">Secreted</location>
    </subcellularLocation>
</comment>
<dbReference type="GO" id="GO:0006955">
    <property type="term" value="P:immune response"/>
    <property type="evidence" value="ECO:0007669"/>
    <property type="project" value="InterPro"/>
</dbReference>
<dbReference type="AlphaFoldDB" id="A0A8C6VK30"/>
<keyword evidence="8" id="KW-1185">Reference proteome</keyword>
<dbReference type="SMART" id="SM00126">
    <property type="entry name" value="IL6"/>
    <property type="match status" value="1"/>
</dbReference>
<dbReference type="OrthoDB" id="9896489at2759"/>
<name>A0A8C6VK30_NAJNA</name>
<dbReference type="Gene3D" id="1.20.1250.10">
    <property type="match status" value="1"/>
</dbReference>
<sequence>LNLDESQLLLMSSTWSVSIALSWLMCLAVPLAEFCGDADLYKFAFKNMEFVLGIRADLLELNGLLHKAYNFGSYREQIQIEKHLGIQQVSISYCQLEFCDMERCFNQIRAGLQTYSGYLSHIHQILTDYADHVHFIQQDISSLYHNIQQQMEESLLTIVEYPPAESEPTFVGVHRKIGSYLVLDKLQLFMKGIFRALSHCTKQRESMENSH</sequence>
<organism evidence="7 8">
    <name type="scientific">Naja naja</name>
    <name type="common">Indian cobra</name>
    <dbReference type="NCBI Taxonomy" id="35670"/>
    <lineage>
        <taxon>Eukaryota</taxon>
        <taxon>Metazoa</taxon>
        <taxon>Chordata</taxon>
        <taxon>Craniata</taxon>
        <taxon>Vertebrata</taxon>
        <taxon>Euteleostomi</taxon>
        <taxon>Lepidosauria</taxon>
        <taxon>Squamata</taxon>
        <taxon>Bifurcata</taxon>
        <taxon>Unidentata</taxon>
        <taxon>Episquamata</taxon>
        <taxon>Toxicofera</taxon>
        <taxon>Serpentes</taxon>
        <taxon>Colubroidea</taxon>
        <taxon>Elapidae</taxon>
        <taxon>Elapinae</taxon>
        <taxon>Naja</taxon>
    </lineage>
</organism>
<keyword evidence="5" id="KW-1015">Disulfide bond</keyword>
<keyword evidence="6" id="KW-0325">Glycoprotein</keyword>
<dbReference type="InterPro" id="IPR030474">
    <property type="entry name" value="IL-6/GCSF/MGF"/>
</dbReference>
<evidence type="ECO:0000256" key="4">
    <source>
        <dbReference type="ARBA" id="ARBA00023030"/>
    </source>
</evidence>
<dbReference type="PROSITE" id="PS00254">
    <property type="entry name" value="INTERLEUKIN_6"/>
    <property type="match status" value="1"/>
</dbReference>
<dbReference type="InterPro" id="IPR030473">
    <property type="entry name" value="IL6/GCSF/MGF_CS"/>
</dbReference>
<proteinExistence type="inferred from homology"/>
<dbReference type="SUPFAM" id="SSF47266">
    <property type="entry name" value="4-helical cytokines"/>
    <property type="match status" value="1"/>
</dbReference>
<dbReference type="PANTHER" id="PTHR10511">
    <property type="entry name" value="GRANULOCYTE COLONY-STIMULATING FACTOR"/>
    <property type="match status" value="1"/>
</dbReference>
<dbReference type="GO" id="GO:0005130">
    <property type="term" value="F:granulocyte colony-stimulating factor receptor binding"/>
    <property type="evidence" value="ECO:0007669"/>
    <property type="project" value="TreeGrafter"/>
</dbReference>
<evidence type="ECO:0000256" key="6">
    <source>
        <dbReference type="ARBA" id="ARBA00023180"/>
    </source>
</evidence>
<comment type="similarity">
    <text evidence="2">Belongs to the IL-6 superfamily.</text>
</comment>
<evidence type="ECO:0000313" key="7">
    <source>
        <dbReference type="Ensembl" id="ENSNNAP00000007040.1"/>
    </source>
</evidence>
<reference evidence="7" key="1">
    <citation type="submission" date="2025-08" db="UniProtKB">
        <authorList>
            <consortium name="Ensembl"/>
        </authorList>
    </citation>
    <scope>IDENTIFICATION</scope>
</reference>
<dbReference type="Proteomes" id="UP000694559">
    <property type="component" value="Unplaced"/>
</dbReference>
<evidence type="ECO:0000256" key="3">
    <source>
        <dbReference type="ARBA" id="ARBA00022525"/>
    </source>
</evidence>
<dbReference type="InterPro" id="IPR040117">
    <property type="entry name" value="GCSF/MGF"/>
</dbReference>
<evidence type="ECO:0000256" key="1">
    <source>
        <dbReference type="ARBA" id="ARBA00004613"/>
    </source>
</evidence>
<dbReference type="Pfam" id="PF16647">
    <property type="entry name" value="GCSF"/>
    <property type="match status" value="1"/>
</dbReference>
<reference evidence="7" key="2">
    <citation type="submission" date="2025-09" db="UniProtKB">
        <authorList>
            <consortium name="Ensembl"/>
        </authorList>
    </citation>
    <scope>IDENTIFICATION</scope>
</reference>
<dbReference type="InterPro" id="IPR009079">
    <property type="entry name" value="4_helix_cytokine-like_core"/>
</dbReference>
<dbReference type="GeneTree" id="ENSGT00390000017328"/>
<keyword evidence="3" id="KW-0964">Secreted</keyword>
<evidence type="ECO:0000256" key="2">
    <source>
        <dbReference type="ARBA" id="ARBA00007432"/>
    </source>
</evidence>
<dbReference type="Ensembl" id="ENSNNAT00000007387.1">
    <property type="protein sequence ID" value="ENSNNAP00000007040.1"/>
    <property type="gene ID" value="ENSNNAG00000004772.1"/>
</dbReference>
<dbReference type="GO" id="GO:0045639">
    <property type="term" value="P:positive regulation of myeloid cell differentiation"/>
    <property type="evidence" value="ECO:0007669"/>
    <property type="project" value="InterPro"/>
</dbReference>
<evidence type="ECO:0000256" key="5">
    <source>
        <dbReference type="ARBA" id="ARBA00023157"/>
    </source>
</evidence>
<dbReference type="OMA" id="APLEQCH"/>
<protein>
    <submittedName>
        <fullName evidence="7">Uncharacterized protein</fullName>
    </submittedName>
</protein>
<accession>A0A8C6VK30</accession>